<dbReference type="PANTHER" id="PTHR22999:SF28">
    <property type="entry name" value="PHOX (PX) DOMAIN-CONTAINING PROTEIN"/>
    <property type="match status" value="1"/>
</dbReference>
<feature type="compositionally biased region" description="Basic and acidic residues" evidence="3">
    <location>
        <begin position="503"/>
        <end position="512"/>
    </location>
</feature>
<evidence type="ECO:0000313" key="8">
    <source>
        <dbReference type="Proteomes" id="UP000236161"/>
    </source>
</evidence>
<feature type="region of interest" description="Disordered" evidence="3">
    <location>
        <begin position="437"/>
        <end position="469"/>
    </location>
</feature>
<feature type="domain" description="PX" evidence="5">
    <location>
        <begin position="680"/>
        <end position="792"/>
    </location>
</feature>
<dbReference type="InterPro" id="IPR003114">
    <property type="entry name" value="Phox_assoc"/>
</dbReference>
<dbReference type="InterPro" id="IPR036871">
    <property type="entry name" value="PX_dom_sf"/>
</dbReference>
<evidence type="ECO:0000259" key="6">
    <source>
        <dbReference type="PROSITE" id="PS51207"/>
    </source>
</evidence>
<feature type="compositionally biased region" description="Basic and acidic residues" evidence="3">
    <location>
        <begin position="457"/>
        <end position="469"/>
    </location>
</feature>
<dbReference type="STRING" id="1088818.A0A2I0B977"/>
<protein>
    <recommendedName>
        <fullName evidence="9">Sorting nexin-13</fullName>
    </recommendedName>
</protein>
<dbReference type="Pfam" id="PF02194">
    <property type="entry name" value="PXA"/>
    <property type="match status" value="1"/>
</dbReference>
<comment type="subcellular location">
    <subcellularLocation>
        <location evidence="1">Cytoplasm</location>
    </subcellularLocation>
</comment>
<feature type="compositionally biased region" description="Acidic residues" evidence="3">
    <location>
        <begin position="513"/>
        <end position="531"/>
    </location>
</feature>
<organism evidence="7 8">
    <name type="scientific">Apostasia shenzhenica</name>
    <dbReference type="NCBI Taxonomy" id="1088818"/>
    <lineage>
        <taxon>Eukaryota</taxon>
        <taxon>Viridiplantae</taxon>
        <taxon>Streptophyta</taxon>
        <taxon>Embryophyta</taxon>
        <taxon>Tracheophyta</taxon>
        <taxon>Spermatophyta</taxon>
        <taxon>Magnoliopsida</taxon>
        <taxon>Liliopsida</taxon>
        <taxon>Asparagales</taxon>
        <taxon>Orchidaceae</taxon>
        <taxon>Apostasioideae</taxon>
        <taxon>Apostasia</taxon>
    </lineage>
</organism>
<dbReference type="Gene3D" id="3.30.1520.10">
    <property type="entry name" value="Phox-like domain"/>
    <property type="match status" value="1"/>
</dbReference>
<accession>A0A2I0B977</accession>
<dbReference type="GO" id="GO:0005768">
    <property type="term" value="C:endosome"/>
    <property type="evidence" value="ECO:0007669"/>
    <property type="project" value="UniProtKB-ARBA"/>
</dbReference>
<dbReference type="InterPro" id="IPR051837">
    <property type="entry name" value="SortingNexin/PXDomain-PKLike"/>
</dbReference>
<dbReference type="Proteomes" id="UP000236161">
    <property type="component" value="Unassembled WGS sequence"/>
</dbReference>
<keyword evidence="4" id="KW-0472">Membrane</keyword>
<dbReference type="InterPro" id="IPR013937">
    <property type="entry name" value="Sorting_nexin_C"/>
</dbReference>
<evidence type="ECO:0000256" key="1">
    <source>
        <dbReference type="ARBA" id="ARBA00004496"/>
    </source>
</evidence>
<dbReference type="GO" id="GO:0035091">
    <property type="term" value="F:phosphatidylinositol binding"/>
    <property type="evidence" value="ECO:0007669"/>
    <property type="project" value="InterPro"/>
</dbReference>
<evidence type="ECO:0000313" key="7">
    <source>
        <dbReference type="EMBL" id="PKA64329.1"/>
    </source>
</evidence>
<keyword evidence="8" id="KW-1185">Reference proteome</keyword>
<feature type="transmembrane region" description="Helical" evidence="4">
    <location>
        <begin position="20"/>
        <end position="42"/>
    </location>
</feature>
<dbReference type="PANTHER" id="PTHR22999">
    <property type="entry name" value="PX SERINE/THREONINE KINASE PXK"/>
    <property type="match status" value="1"/>
</dbReference>
<dbReference type="SUPFAM" id="SSF64268">
    <property type="entry name" value="PX domain"/>
    <property type="match status" value="1"/>
</dbReference>
<dbReference type="PROSITE" id="PS50195">
    <property type="entry name" value="PX"/>
    <property type="match status" value="1"/>
</dbReference>
<gene>
    <name evidence="7" type="ORF">AXF42_Ash009550</name>
</gene>
<dbReference type="EMBL" id="KZ451905">
    <property type="protein sequence ID" value="PKA64329.1"/>
    <property type="molecule type" value="Genomic_DNA"/>
</dbReference>
<evidence type="ECO:0008006" key="9">
    <source>
        <dbReference type="Google" id="ProtNLM"/>
    </source>
</evidence>
<evidence type="ECO:0000256" key="4">
    <source>
        <dbReference type="SAM" id="Phobius"/>
    </source>
</evidence>
<dbReference type="OrthoDB" id="120967at2759"/>
<evidence type="ECO:0000256" key="3">
    <source>
        <dbReference type="SAM" id="MobiDB-lite"/>
    </source>
</evidence>
<dbReference type="SMART" id="SM00313">
    <property type="entry name" value="PXA"/>
    <property type="match status" value="1"/>
</dbReference>
<reference evidence="7 8" key="1">
    <citation type="journal article" date="2017" name="Nature">
        <title>The Apostasia genome and the evolution of orchids.</title>
        <authorList>
            <person name="Zhang G.Q."/>
            <person name="Liu K.W."/>
            <person name="Li Z."/>
            <person name="Lohaus R."/>
            <person name="Hsiao Y.Y."/>
            <person name="Niu S.C."/>
            <person name="Wang J.Y."/>
            <person name="Lin Y.C."/>
            <person name="Xu Q."/>
            <person name="Chen L.J."/>
            <person name="Yoshida K."/>
            <person name="Fujiwara S."/>
            <person name="Wang Z.W."/>
            <person name="Zhang Y.Q."/>
            <person name="Mitsuda N."/>
            <person name="Wang M."/>
            <person name="Liu G.H."/>
            <person name="Pecoraro L."/>
            <person name="Huang H.X."/>
            <person name="Xiao X.J."/>
            <person name="Lin M."/>
            <person name="Wu X.Y."/>
            <person name="Wu W.L."/>
            <person name="Chen Y.Y."/>
            <person name="Chang S.B."/>
            <person name="Sakamoto S."/>
            <person name="Ohme-Takagi M."/>
            <person name="Yagi M."/>
            <person name="Zeng S.J."/>
            <person name="Shen C.Y."/>
            <person name="Yeh C.M."/>
            <person name="Luo Y.B."/>
            <person name="Tsai W.C."/>
            <person name="Van de Peer Y."/>
            <person name="Liu Z.J."/>
        </authorList>
    </citation>
    <scope>NUCLEOTIDE SEQUENCE [LARGE SCALE GENOMIC DNA]</scope>
    <source>
        <strain evidence="8">cv. Shenzhen</strain>
        <tissue evidence="7">Stem</tissue>
    </source>
</reference>
<keyword evidence="2" id="KW-0963">Cytoplasm</keyword>
<name>A0A2I0B977_9ASPA</name>
<dbReference type="GO" id="GO:0016020">
    <property type="term" value="C:membrane"/>
    <property type="evidence" value="ECO:0007669"/>
    <property type="project" value="UniProtKB-ARBA"/>
</dbReference>
<dbReference type="PROSITE" id="PS51207">
    <property type="entry name" value="PXA"/>
    <property type="match status" value="1"/>
</dbReference>
<proteinExistence type="predicted"/>
<sequence>MSTGRQTVKDLVEEAKKRIVLLLICVFGLSFLMSLTSSSVWVNLPAAAAVIVFCRFVSLDLDIRKKSTVATKLPLTDPSSKKNPVQFEKFYIEKTNWRSKVKSPLVEDAIDQFTRHLVSEWVTNLWYCRITPDTDGPEELVQIMNDVFGEVSFRARDINLIDLLIRDIINLFCNHLELYRLSISKIGRPELKEQQLDLQDIQIKQVLAATNKLHPALFSAKAEHKVLQHLVNGLMLITFKPEDLQCTFFRYTARELLACSVFRPILNLANPRVLNEKIELLVLSLANKADNGATTSGHQSDVVKVNGPTKLSTDQLFRSLDRSAVGVELVPVRRLISKFSADEEVLNAPTNSVKDQKFSDSSDINSMPATAFSAAQSSPHLLSSDALSSSANKIESAIPKREWGQILDVISQRKKQALAPEHLENVWAKGRNYRKKEKTEKLARQNAHGATTCNHSTTKDDLAASDSSKKDKLVIADASLRNSVASENMQSYKNCNGSAHHQIKPDLKRPGFQEEEIETDSESSYETEDNESYNVTGLDSPGTRVWESKNKRSPAVSHIRHPLETSDIQSKKVKVKSHVRHPRTFRTPSGRIKTRAINQKIPLWQEIERTSVLFGEGKDLLNQSSKDAKVEEPSDGPDIEIDRRIHSGAAASSSISSISASESCTSLRSPENSVLADSFIKLRCEVLGANFVKSGSGTFAVYSVSVTDANDHSWSIKRRFRHFEELHRRLKDFPEYNLSMPPKYFLSSGLDVPVVQERCKLLDRYLKRLLELPTISGSIEVWDFLSVDSQTYMFSDSLSIIQTLSVNLDDKTPETCSKILNSAEGANCQVLSPGQYLNSSCGANVLTLHHDINNSQSIRKRKVDRHFGQNASKEYRNLYDDNPGSDSDSRAQKIMWYSSKPDDDRKGAITDMIIDTDDPPKASKILESVSSSAISSEWVPPNLFVPILDLIDVIFQLKDGGWIRRQAFWVAKQLLQLGMGDAFDDWLIEKIQLLRNGSIVASAIKRIEQMLWPDGFFITKHPNRKPPTPVPSPGNVINRNNLLTSEQQMEAARRAKFVYELIIDKAPAALTGLLGRKEYEQCAQDIYFFLQSAVCLKQLAVELLELLLLSAFPELDDVIRQCHEEKGQFGAFEK</sequence>
<evidence type="ECO:0000259" key="5">
    <source>
        <dbReference type="PROSITE" id="PS50195"/>
    </source>
</evidence>
<dbReference type="Pfam" id="PF00787">
    <property type="entry name" value="PX"/>
    <property type="match status" value="1"/>
</dbReference>
<dbReference type="SMART" id="SM00312">
    <property type="entry name" value="PX"/>
    <property type="match status" value="1"/>
</dbReference>
<feature type="domain" description="PXA" evidence="6">
    <location>
        <begin position="103"/>
        <end position="285"/>
    </location>
</feature>
<dbReference type="InterPro" id="IPR001683">
    <property type="entry name" value="PX_dom"/>
</dbReference>
<evidence type="ECO:0000256" key="2">
    <source>
        <dbReference type="ARBA" id="ARBA00022490"/>
    </source>
</evidence>
<dbReference type="Pfam" id="PF08628">
    <property type="entry name" value="Nexin_C"/>
    <property type="match status" value="1"/>
</dbReference>
<dbReference type="AlphaFoldDB" id="A0A2I0B977"/>
<keyword evidence="4" id="KW-1133">Transmembrane helix</keyword>
<keyword evidence="4" id="KW-0812">Transmembrane</keyword>
<feature type="region of interest" description="Disordered" evidence="3">
    <location>
        <begin position="495"/>
        <end position="558"/>
    </location>
</feature>